<dbReference type="AlphaFoldDB" id="A0A1G1L215"/>
<dbReference type="InterPro" id="IPR004821">
    <property type="entry name" value="Cyt_trans-like"/>
</dbReference>
<dbReference type="PANTHER" id="PTHR21299:SF1">
    <property type="entry name" value="PANTOATE--BETA-ALANINE LIGASE"/>
    <property type="match status" value="1"/>
</dbReference>
<evidence type="ECO:0000256" key="5">
    <source>
        <dbReference type="ARBA" id="ARBA00022741"/>
    </source>
</evidence>
<organism evidence="9 10">
    <name type="scientific">Candidatus Danuiimicrobium aquiferis</name>
    <dbReference type="NCBI Taxonomy" id="1801832"/>
    <lineage>
        <taxon>Bacteria</taxon>
        <taxon>Pseudomonadati</taxon>
        <taxon>Candidatus Omnitrophota</taxon>
        <taxon>Candidatus Danuiimicrobium</taxon>
    </lineage>
</organism>
<dbReference type="EMBL" id="MHFR01000013">
    <property type="protein sequence ID" value="OGW99202.1"/>
    <property type="molecule type" value="Genomic_DNA"/>
</dbReference>
<dbReference type="GO" id="GO:0005524">
    <property type="term" value="F:ATP binding"/>
    <property type="evidence" value="ECO:0007669"/>
    <property type="project" value="UniProtKB-KW"/>
</dbReference>
<dbReference type="NCBIfam" id="TIGR00125">
    <property type="entry name" value="cyt_tran_rel"/>
    <property type="match status" value="1"/>
</dbReference>
<feature type="binding site" evidence="8">
    <location>
        <begin position="147"/>
        <end position="150"/>
    </location>
    <ligand>
        <name>ATP</name>
        <dbReference type="ChEBI" id="CHEBI:30616"/>
    </ligand>
</feature>
<feature type="binding site" evidence="8">
    <location>
        <position position="153"/>
    </location>
    <ligand>
        <name>(R)-pantoate</name>
        <dbReference type="ChEBI" id="CHEBI:15980"/>
    </ligand>
</feature>
<sequence length="280" mass="32180">MLIIRSVKQLVKAIDRLKKEKKRIGFVPTMGFLHEGHLSLVRRARKENGCVVVSIFVNPIQFGPTEDFARYPRSISRDRQMLEKEHADILFLPEVNEIYPKGFNRYVQPGLLAKGLCGRKRPGHFRGVTTVVNRLFELVRPDRAYFGKKDYQQAKVIEAMVKRLGVKVKICLCELIRDFDGVAISSRNQYLSPEERIRAKALYQSLKKARRLIQSGIKDISHIRSELEAFLKAHVDQIDYVEIVNSENLKPLKRISGRVLVAIACFVGRTRLIDNRVIKG</sequence>
<gene>
    <name evidence="8" type="primary">panC</name>
    <name evidence="9" type="ORF">A3G33_10265</name>
</gene>
<comment type="pathway">
    <text evidence="1 8">Cofactor biosynthesis; (R)-pantothenate biosynthesis; (R)-pantothenate from (R)-pantoate and beta-alanine: step 1/1.</text>
</comment>
<evidence type="ECO:0000256" key="4">
    <source>
        <dbReference type="ARBA" id="ARBA00022655"/>
    </source>
</evidence>
<keyword evidence="8" id="KW-0963">Cytoplasm</keyword>
<evidence type="ECO:0000256" key="1">
    <source>
        <dbReference type="ARBA" id="ARBA00004990"/>
    </source>
</evidence>
<dbReference type="GO" id="GO:0015940">
    <property type="term" value="P:pantothenate biosynthetic process"/>
    <property type="evidence" value="ECO:0007669"/>
    <property type="project" value="UniProtKB-UniRule"/>
</dbReference>
<evidence type="ECO:0000256" key="6">
    <source>
        <dbReference type="ARBA" id="ARBA00022840"/>
    </source>
</evidence>
<dbReference type="Pfam" id="PF02569">
    <property type="entry name" value="Pantoate_ligase"/>
    <property type="match status" value="1"/>
</dbReference>
<dbReference type="NCBIfam" id="TIGR00018">
    <property type="entry name" value="panC"/>
    <property type="match status" value="1"/>
</dbReference>
<dbReference type="CDD" id="cd00560">
    <property type="entry name" value="PanC"/>
    <property type="match status" value="1"/>
</dbReference>
<comment type="miscellaneous">
    <text evidence="8">The reaction proceeds by a bi uni uni bi ping pong mechanism.</text>
</comment>
<dbReference type="Gene3D" id="3.30.1300.10">
    <property type="entry name" value="Pantoate-beta-alanine ligase, C-terminal domain"/>
    <property type="match status" value="1"/>
</dbReference>
<keyword evidence="6 8" id="KW-0067">ATP-binding</keyword>
<comment type="caution">
    <text evidence="9">The sequence shown here is derived from an EMBL/GenBank/DDBJ whole genome shotgun (WGS) entry which is preliminary data.</text>
</comment>
<evidence type="ECO:0000256" key="3">
    <source>
        <dbReference type="ARBA" id="ARBA00022598"/>
    </source>
</evidence>
<comment type="catalytic activity">
    <reaction evidence="7 8">
        <text>(R)-pantoate + beta-alanine + ATP = (R)-pantothenate + AMP + diphosphate + H(+)</text>
        <dbReference type="Rhea" id="RHEA:10912"/>
        <dbReference type="ChEBI" id="CHEBI:15378"/>
        <dbReference type="ChEBI" id="CHEBI:15980"/>
        <dbReference type="ChEBI" id="CHEBI:29032"/>
        <dbReference type="ChEBI" id="CHEBI:30616"/>
        <dbReference type="ChEBI" id="CHEBI:33019"/>
        <dbReference type="ChEBI" id="CHEBI:57966"/>
        <dbReference type="ChEBI" id="CHEBI:456215"/>
        <dbReference type="EC" id="6.3.2.1"/>
    </reaction>
</comment>
<dbReference type="HAMAP" id="MF_00158">
    <property type="entry name" value="PanC"/>
    <property type="match status" value="1"/>
</dbReference>
<dbReference type="InterPro" id="IPR003721">
    <property type="entry name" value="Pantoate_ligase"/>
</dbReference>
<evidence type="ECO:0000256" key="7">
    <source>
        <dbReference type="ARBA" id="ARBA00048258"/>
    </source>
</evidence>
<feature type="active site" description="Proton donor" evidence="8">
    <location>
        <position position="37"/>
    </location>
</feature>
<dbReference type="SUPFAM" id="SSF52374">
    <property type="entry name" value="Nucleotidylyl transferase"/>
    <property type="match status" value="1"/>
</dbReference>
<dbReference type="FunFam" id="3.40.50.620:FF:000013">
    <property type="entry name" value="Pantothenate synthetase"/>
    <property type="match status" value="1"/>
</dbReference>
<name>A0A1G1L215_9BACT</name>
<dbReference type="UniPathway" id="UPA00028">
    <property type="reaction ID" value="UER00005"/>
</dbReference>
<feature type="binding site" evidence="8">
    <location>
        <position position="176"/>
    </location>
    <ligand>
        <name>ATP</name>
        <dbReference type="ChEBI" id="CHEBI:30616"/>
    </ligand>
</feature>
<dbReference type="PANTHER" id="PTHR21299">
    <property type="entry name" value="CYTIDYLATE KINASE/PANTOATE-BETA-ALANINE LIGASE"/>
    <property type="match status" value="1"/>
</dbReference>
<evidence type="ECO:0000256" key="8">
    <source>
        <dbReference type="HAMAP-Rule" id="MF_00158"/>
    </source>
</evidence>
<evidence type="ECO:0000313" key="9">
    <source>
        <dbReference type="EMBL" id="OGW99202.1"/>
    </source>
</evidence>
<accession>A0A1G1L215</accession>
<dbReference type="InterPro" id="IPR042176">
    <property type="entry name" value="Pantoate_ligase_C"/>
</dbReference>
<feature type="binding site" evidence="8">
    <location>
        <begin position="184"/>
        <end position="187"/>
    </location>
    <ligand>
        <name>ATP</name>
        <dbReference type="ChEBI" id="CHEBI:30616"/>
    </ligand>
</feature>
<comment type="subcellular location">
    <subcellularLocation>
        <location evidence="8">Cytoplasm</location>
    </subcellularLocation>
</comment>
<proteinExistence type="inferred from homology"/>
<evidence type="ECO:0000313" key="10">
    <source>
        <dbReference type="Proteomes" id="UP000178187"/>
    </source>
</evidence>
<comment type="function">
    <text evidence="8">Catalyzes the condensation of pantoate with beta-alanine in an ATP-dependent reaction via a pantoyl-adenylate intermediate.</text>
</comment>
<dbReference type="InterPro" id="IPR014729">
    <property type="entry name" value="Rossmann-like_a/b/a_fold"/>
</dbReference>
<evidence type="ECO:0000256" key="2">
    <source>
        <dbReference type="ARBA" id="ARBA00009256"/>
    </source>
</evidence>
<feature type="binding site" evidence="8">
    <location>
        <begin position="30"/>
        <end position="37"/>
    </location>
    <ligand>
        <name>ATP</name>
        <dbReference type="ChEBI" id="CHEBI:30616"/>
    </ligand>
</feature>
<dbReference type="GO" id="GO:0004592">
    <property type="term" value="F:pantoate-beta-alanine ligase activity"/>
    <property type="evidence" value="ECO:0007669"/>
    <property type="project" value="UniProtKB-UniRule"/>
</dbReference>
<dbReference type="EC" id="6.3.2.1" evidence="8"/>
<dbReference type="FunFam" id="3.30.1300.10:FF:000001">
    <property type="entry name" value="Pantothenate synthetase"/>
    <property type="match status" value="1"/>
</dbReference>
<dbReference type="Proteomes" id="UP000178187">
    <property type="component" value="Unassembled WGS sequence"/>
</dbReference>
<reference evidence="9 10" key="1">
    <citation type="journal article" date="2016" name="Nat. Commun.">
        <title>Thousands of microbial genomes shed light on interconnected biogeochemical processes in an aquifer system.</title>
        <authorList>
            <person name="Anantharaman K."/>
            <person name="Brown C.T."/>
            <person name="Hug L.A."/>
            <person name="Sharon I."/>
            <person name="Castelle C.J."/>
            <person name="Probst A.J."/>
            <person name="Thomas B.C."/>
            <person name="Singh A."/>
            <person name="Wilkins M.J."/>
            <person name="Karaoz U."/>
            <person name="Brodie E.L."/>
            <person name="Williams K.H."/>
            <person name="Hubbard S.S."/>
            <person name="Banfield J.F."/>
        </authorList>
    </citation>
    <scope>NUCLEOTIDE SEQUENCE [LARGE SCALE GENOMIC DNA]</scope>
</reference>
<feature type="binding site" evidence="8">
    <location>
        <position position="61"/>
    </location>
    <ligand>
        <name>beta-alanine</name>
        <dbReference type="ChEBI" id="CHEBI:57966"/>
    </ligand>
</feature>
<feature type="binding site" evidence="8">
    <location>
        <position position="61"/>
    </location>
    <ligand>
        <name>(R)-pantoate</name>
        <dbReference type="ChEBI" id="CHEBI:15980"/>
    </ligand>
</feature>
<dbReference type="Gene3D" id="3.40.50.620">
    <property type="entry name" value="HUPs"/>
    <property type="match status" value="1"/>
</dbReference>
<keyword evidence="3 8" id="KW-0436">Ligase</keyword>
<dbReference type="GO" id="GO:0005829">
    <property type="term" value="C:cytosol"/>
    <property type="evidence" value="ECO:0007669"/>
    <property type="project" value="TreeGrafter"/>
</dbReference>
<comment type="subunit">
    <text evidence="8">Homodimer.</text>
</comment>
<protein>
    <recommendedName>
        <fullName evidence="8">Pantothenate synthetase</fullName>
        <shortName evidence="8">PS</shortName>
        <ecNumber evidence="8">6.3.2.1</ecNumber>
    </recommendedName>
    <alternativeName>
        <fullName evidence="8">Pantoate--beta-alanine ligase</fullName>
    </alternativeName>
    <alternativeName>
        <fullName evidence="8">Pantoate-activating enzyme</fullName>
    </alternativeName>
</protein>
<comment type="similarity">
    <text evidence="2 8">Belongs to the pantothenate synthetase family.</text>
</comment>
<keyword evidence="5 8" id="KW-0547">Nucleotide-binding</keyword>
<keyword evidence="4 8" id="KW-0566">Pantothenate biosynthesis</keyword>